<dbReference type="InterPro" id="IPR029044">
    <property type="entry name" value="Nucleotide-diphossugar_trans"/>
</dbReference>
<evidence type="ECO:0000259" key="14">
    <source>
        <dbReference type="Pfam" id="PF00535"/>
    </source>
</evidence>
<dbReference type="OrthoDB" id="3784at2759"/>
<evidence type="ECO:0000313" key="16">
    <source>
        <dbReference type="Proteomes" id="UP000188320"/>
    </source>
</evidence>
<dbReference type="GO" id="GO:0004581">
    <property type="term" value="F:dolichyl-phosphate beta-glucosyltransferase activity"/>
    <property type="evidence" value="ECO:0007669"/>
    <property type="project" value="UniProtKB-EC"/>
</dbReference>
<proteinExistence type="inferred from homology"/>
<keyword evidence="10 13" id="KW-1133">Transmembrane helix</keyword>
<protein>
    <recommendedName>
        <fullName evidence="4">dolichyl-phosphate beta-glucosyltransferase</fullName>
        <ecNumber evidence="4">2.4.1.117</ecNumber>
    </recommendedName>
</protein>
<name>A0A1R1PJL5_ZANCU</name>
<evidence type="ECO:0000256" key="4">
    <source>
        <dbReference type="ARBA" id="ARBA00012583"/>
    </source>
</evidence>
<evidence type="ECO:0000256" key="13">
    <source>
        <dbReference type="SAM" id="Phobius"/>
    </source>
</evidence>
<comment type="pathway">
    <text evidence="2">Protein modification; protein glycosylation.</text>
</comment>
<comment type="catalytic activity">
    <reaction evidence="12">
        <text>a di-trans,poly-cis-dolichyl phosphate + UDP-alpha-D-glucose = a di-trans,poly-cis-dolichyl beta-D-glucosyl phosphate + UDP</text>
        <dbReference type="Rhea" id="RHEA:15401"/>
        <dbReference type="Rhea" id="RHEA-COMP:19498"/>
        <dbReference type="Rhea" id="RHEA-COMP:19502"/>
        <dbReference type="ChEBI" id="CHEBI:57525"/>
        <dbReference type="ChEBI" id="CHEBI:57683"/>
        <dbReference type="ChEBI" id="CHEBI:58223"/>
        <dbReference type="ChEBI" id="CHEBI:58885"/>
        <dbReference type="EC" id="2.4.1.117"/>
    </reaction>
    <physiologicalReaction direction="left-to-right" evidence="12">
        <dbReference type="Rhea" id="RHEA:15402"/>
    </physiologicalReaction>
</comment>
<evidence type="ECO:0000256" key="1">
    <source>
        <dbReference type="ARBA" id="ARBA00004389"/>
    </source>
</evidence>
<keyword evidence="5" id="KW-0328">Glycosyltransferase</keyword>
<gene>
    <name evidence="15" type="ORF">AX774_g5390</name>
</gene>
<evidence type="ECO:0000256" key="5">
    <source>
        <dbReference type="ARBA" id="ARBA00022676"/>
    </source>
</evidence>
<dbReference type="EMBL" id="LSSK01000960">
    <property type="protein sequence ID" value="OMH81160.1"/>
    <property type="molecule type" value="Genomic_DNA"/>
</dbReference>
<evidence type="ECO:0000256" key="7">
    <source>
        <dbReference type="ARBA" id="ARBA00022692"/>
    </source>
</evidence>
<dbReference type="InterPro" id="IPR001173">
    <property type="entry name" value="Glyco_trans_2-like"/>
</dbReference>
<comment type="similarity">
    <text evidence="3">Belongs to the glycosyltransferase 2 family.</text>
</comment>
<accession>A0A1R1PJL5</accession>
<feature type="domain" description="Glycosyltransferase 2-like" evidence="14">
    <location>
        <begin position="66"/>
        <end position="260"/>
    </location>
</feature>
<organism evidence="15 16">
    <name type="scientific">Zancudomyces culisetae</name>
    <name type="common">Gut fungus</name>
    <name type="synonym">Smittium culisetae</name>
    <dbReference type="NCBI Taxonomy" id="1213189"/>
    <lineage>
        <taxon>Eukaryota</taxon>
        <taxon>Fungi</taxon>
        <taxon>Fungi incertae sedis</taxon>
        <taxon>Zoopagomycota</taxon>
        <taxon>Kickxellomycotina</taxon>
        <taxon>Harpellomycetes</taxon>
        <taxon>Harpellales</taxon>
        <taxon>Legeriomycetaceae</taxon>
        <taxon>Zancudomyces</taxon>
    </lineage>
</organism>
<dbReference type="CDD" id="cd04188">
    <property type="entry name" value="DPG_synthase"/>
    <property type="match status" value="1"/>
</dbReference>
<comment type="subcellular location">
    <subcellularLocation>
        <location evidence="1">Endoplasmic reticulum membrane</location>
        <topology evidence="1">Single-pass membrane protein</topology>
    </subcellularLocation>
</comment>
<dbReference type="EC" id="2.4.1.117" evidence="4"/>
<keyword evidence="9" id="KW-0735">Signal-anchor</keyword>
<evidence type="ECO:0000256" key="12">
    <source>
        <dbReference type="ARBA" id="ARBA00045097"/>
    </source>
</evidence>
<evidence type="ECO:0000256" key="3">
    <source>
        <dbReference type="ARBA" id="ARBA00006739"/>
    </source>
</evidence>
<evidence type="ECO:0000313" key="15">
    <source>
        <dbReference type="EMBL" id="OMH81160.1"/>
    </source>
</evidence>
<evidence type="ECO:0000256" key="2">
    <source>
        <dbReference type="ARBA" id="ARBA00004922"/>
    </source>
</evidence>
<keyword evidence="11 13" id="KW-0472">Membrane</keyword>
<evidence type="ECO:0000256" key="9">
    <source>
        <dbReference type="ARBA" id="ARBA00022968"/>
    </source>
</evidence>
<dbReference type="SUPFAM" id="SSF53448">
    <property type="entry name" value="Nucleotide-diphospho-sugar transferases"/>
    <property type="match status" value="1"/>
</dbReference>
<dbReference type="Proteomes" id="UP000188320">
    <property type="component" value="Unassembled WGS sequence"/>
</dbReference>
<evidence type="ECO:0000256" key="10">
    <source>
        <dbReference type="ARBA" id="ARBA00022989"/>
    </source>
</evidence>
<keyword evidence="7 13" id="KW-0812">Transmembrane</keyword>
<dbReference type="InterPro" id="IPR035518">
    <property type="entry name" value="DPG_synthase"/>
</dbReference>
<evidence type="ECO:0000256" key="6">
    <source>
        <dbReference type="ARBA" id="ARBA00022679"/>
    </source>
</evidence>
<dbReference type="AlphaFoldDB" id="A0A1R1PJL5"/>
<dbReference type="Pfam" id="PF00535">
    <property type="entry name" value="Glycos_transf_2"/>
    <property type="match status" value="1"/>
</dbReference>
<keyword evidence="8" id="KW-0256">Endoplasmic reticulum</keyword>
<evidence type="ECO:0000256" key="11">
    <source>
        <dbReference type="ARBA" id="ARBA00023136"/>
    </source>
</evidence>
<reference evidence="16" key="1">
    <citation type="submission" date="2017-01" db="EMBL/GenBank/DDBJ databases">
        <authorList>
            <person name="Wang Y."/>
            <person name="White M."/>
            <person name="Kvist S."/>
            <person name="Moncalvo J.-M."/>
        </authorList>
    </citation>
    <scope>NUCLEOTIDE SEQUENCE [LARGE SCALE GENOMIC DNA]</scope>
    <source>
        <strain evidence="16">COL-18-3</strain>
    </source>
</reference>
<feature type="transmembrane region" description="Helical" evidence="13">
    <location>
        <begin position="7"/>
        <end position="28"/>
    </location>
</feature>
<dbReference type="PANTHER" id="PTHR10859">
    <property type="entry name" value="GLYCOSYL TRANSFERASE"/>
    <property type="match status" value="1"/>
</dbReference>
<keyword evidence="16" id="KW-1185">Reference proteome</keyword>
<comment type="caution">
    <text evidence="15">The sequence shown here is derived from an EMBL/GenBank/DDBJ whole genome shotgun (WGS) entry which is preliminary data.</text>
</comment>
<dbReference type="Gene3D" id="3.90.550.10">
    <property type="entry name" value="Spore Coat Polysaccharide Biosynthesis Protein SpsA, Chain A"/>
    <property type="match status" value="1"/>
</dbReference>
<dbReference type="GO" id="GO:0005789">
    <property type="term" value="C:endoplasmic reticulum membrane"/>
    <property type="evidence" value="ECO:0007669"/>
    <property type="project" value="UniProtKB-SubCell"/>
</dbReference>
<dbReference type="PANTHER" id="PTHR10859:SF91">
    <property type="entry name" value="DOLICHYL-PHOSPHATE BETA-GLUCOSYLTRANSFERASE"/>
    <property type="match status" value="1"/>
</dbReference>
<keyword evidence="6 15" id="KW-0808">Transferase</keyword>
<sequence length="338" mass="38635">MVCLNCVIQYLASVFFVVISFLVSLLHFKTPKPRQRTEAETYYQSSTTKEKKKVDSIFNKPSVFLSIIIPAYNEQERLPVLLNDIYNYLKNRENPKPNEKNHGKSKESPRTPFTYEIILVNDCSSDKTTEIALEFGRKHNLNLKVIVMEINRGKGGSVTQGILSCSGEYVLFCDADGATRFKDIDNLLDRITSENVDKSSGVVAIGTRPIVDSTTIVVQRSFVRKLLQSGFKLYVNILGVRGIDDTQCGFKLFNRTAAKTIFSQLHIERFIFDIEVLLLAQHYRFPIIQVPVNWHEVQGSRMSLVRDSIQMALDLLALRLNYLFGLWKTLPISEIDRR</sequence>
<dbReference type="GO" id="GO:0006487">
    <property type="term" value="P:protein N-linked glycosylation"/>
    <property type="evidence" value="ECO:0007669"/>
    <property type="project" value="TreeGrafter"/>
</dbReference>
<evidence type="ECO:0000256" key="8">
    <source>
        <dbReference type="ARBA" id="ARBA00022824"/>
    </source>
</evidence>